<dbReference type="RefSeq" id="WP_377069328.1">
    <property type="nucleotide sequence ID" value="NZ_JBHSJJ010000025.1"/>
</dbReference>
<gene>
    <name evidence="1" type="ORF">ACFPFU_24890</name>
</gene>
<accession>A0ABV9T840</accession>
<dbReference type="Proteomes" id="UP001595818">
    <property type="component" value="Unassembled WGS sequence"/>
</dbReference>
<keyword evidence="2" id="KW-1185">Reference proteome</keyword>
<dbReference type="InterPro" id="IPR014985">
    <property type="entry name" value="WbqC"/>
</dbReference>
<dbReference type="EMBL" id="JBHSJJ010000025">
    <property type="protein sequence ID" value="MFC4874964.1"/>
    <property type="molecule type" value="Genomic_DNA"/>
</dbReference>
<reference evidence="2" key="1">
    <citation type="journal article" date="2019" name="Int. J. Syst. Evol. Microbiol.">
        <title>The Global Catalogue of Microorganisms (GCM) 10K type strain sequencing project: providing services to taxonomists for standard genome sequencing and annotation.</title>
        <authorList>
            <consortium name="The Broad Institute Genomics Platform"/>
            <consortium name="The Broad Institute Genome Sequencing Center for Infectious Disease"/>
            <person name="Wu L."/>
            <person name="Ma J."/>
        </authorList>
    </citation>
    <scope>NUCLEOTIDE SEQUENCE [LARGE SCALE GENOMIC DNA]</scope>
    <source>
        <strain evidence="2">CGMCC 4.7466</strain>
    </source>
</reference>
<evidence type="ECO:0000313" key="1">
    <source>
        <dbReference type="EMBL" id="MFC4874964.1"/>
    </source>
</evidence>
<evidence type="ECO:0000313" key="2">
    <source>
        <dbReference type="Proteomes" id="UP001595818"/>
    </source>
</evidence>
<protein>
    <submittedName>
        <fullName evidence="1">WbqC family protein</fullName>
    </submittedName>
</protein>
<sequence>MPLHNTKKMVFDLFYLPSLEFFSAIHGADELIIDPNDPYVRQSYRNRTRILLANKTEQLSVPVLGARSRKPYKEIKIDYSQKWMNVHLRGIQSAYGKAPFFEHFYSDLEHVYLQQHKYLLDLNRKILTLCLKFLGWNVKMVTTSSAIKNEDCEDIRGLINAKQPYGERELYLPHPYQQIFGADFVPNLCVLDLLFCEGVQAGKILALSKKSN</sequence>
<comment type="caution">
    <text evidence="1">The sequence shown here is derived from an EMBL/GenBank/DDBJ whole genome shotgun (WGS) entry which is preliminary data.</text>
</comment>
<dbReference type="Pfam" id="PF08889">
    <property type="entry name" value="WbqC"/>
    <property type="match status" value="1"/>
</dbReference>
<organism evidence="1 2">
    <name type="scientific">Negadavirga shengliensis</name>
    <dbReference type="NCBI Taxonomy" id="1389218"/>
    <lineage>
        <taxon>Bacteria</taxon>
        <taxon>Pseudomonadati</taxon>
        <taxon>Bacteroidota</taxon>
        <taxon>Cytophagia</taxon>
        <taxon>Cytophagales</taxon>
        <taxon>Cyclobacteriaceae</taxon>
        <taxon>Negadavirga</taxon>
    </lineage>
</organism>
<proteinExistence type="predicted"/>
<name>A0ABV9T840_9BACT</name>